<feature type="disulfide bond" evidence="1">
    <location>
        <begin position="121"/>
        <end position="139"/>
    </location>
</feature>
<evidence type="ECO:0000313" key="8">
    <source>
        <dbReference type="RefSeq" id="XP_055869406.1"/>
    </source>
</evidence>
<gene>
    <name evidence="6 7 8" type="primary">LOC106050216</name>
</gene>
<keyword evidence="2" id="KW-1133">Transmembrane helix</keyword>
<dbReference type="AlphaFoldDB" id="A0A9W2Z326"/>
<keyword evidence="2" id="KW-0812">Transmembrane</keyword>
<feature type="domain" description="TNFR-Cys" evidence="4">
    <location>
        <begin position="94"/>
        <end position="139"/>
    </location>
</feature>
<keyword evidence="2" id="KW-0472">Membrane</keyword>
<evidence type="ECO:0000313" key="5">
    <source>
        <dbReference type="Proteomes" id="UP001165740"/>
    </source>
</evidence>
<protein>
    <submittedName>
        <fullName evidence="6 7">Tumor necrosis factor receptor superfamily member 6-like</fullName>
    </submittedName>
</protein>
<proteinExistence type="predicted"/>
<dbReference type="PROSITE" id="PS51257">
    <property type="entry name" value="PROKAR_LIPOPROTEIN"/>
    <property type="match status" value="1"/>
</dbReference>
<accession>A0A9W2Z326</accession>
<evidence type="ECO:0000256" key="3">
    <source>
        <dbReference type="SAM" id="SignalP"/>
    </source>
</evidence>
<dbReference type="InterPro" id="IPR001368">
    <property type="entry name" value="TNFR/NGFR_Cys_rich_reg"/>
</dbReference>
<dbReference type="RefSeq" id="XP_013060620.2">
    <property type="nucleotide sequence ID" value="XM_013205166.2"/>
</dbReference>
<keyword evidence="1" id="KW-1015">Disulfide bond</keyword>
<keyword evidence="3" id="KW-0732">Signal</keyword>
<keyword evidence="5" id="KW-1185">Reference proteome</keyword>
<comment type="caution">
    <text evidence="1">Lacks conserved residue(s) required for the propagation of feature annotation.</text>
</comment>
<dbReference type="PROSITE" id="PS50050">
    <property type="entry name" value="TNFR_NGFR_2"/>
    <property type="match status" value="1"/>
</dbReference>
<dbReference type="OrthoDB" id="10061577at2759"/>
<dbReference type="GeneID" id="106050216"/>
<evidence type="ECO:0000259" key="4">
    <source>
        <dbReference type="PROSITE" id="PS50050"/>
    </source>
</evidence>
<evidence type="ECO:0000313" key="7">
    <source>
        <dbReference type="RefSeq" id="XP_055869405.1"/>
    </source>
</evidence>
<feature type="disulfide bond" evidence="1">
    <location>
        <begin position="118"/>
        <end position="131"/>
    </location>
</feature>
<feature type="chain" id="PRO_5044702546" evidence="3">
    <location>
        <begin position="21"/>
        <end position="189"/>
    </location>
</feature>
<dbReference type="KEGG" id="bgt:106050216"/>
<evidence type="ECO:0000256" key="1">
    <source>
        <dbReference type="PROSITE-ProRule" id="PRU00206"/>
    </source>
</evidence>
<name>A0A9W2Z326_BIOGL</name>
<feature type="transmembrane region" description="Helical" evidence="2">
    <location>
        <begin position="165"/>
        <end position="185"/>
    </location>
</feature>
<dbReference type="Pfam" id="PF00020">
    <property type="entry name" value="TNFR_c6"/>
    <property type="match status" value="2"/>
</dbReference>
<organism evidence="5 7">
    <name type="scientific">Biomphalaria glabrata</name>
    <name type="common">Bloodfluke planorb</name>
    <name type="synonym">Freshwater snail</name>
    <dbReference type="NCBI Taxonomy" id="6526"/>
    <lineage>
        <taxon>Eukaryota</taxon>
        <taxon>Metazoa</taxon>
        <taxon>Spiralia</taxon>
        <taxon>Lophotrochozoa</taxon>
        <taxon>Mollusca</taxon>
        <taxon>Gastropoda</taxon>
        <taxon>Heterobranchia</taxon>
        <taxon>Euthyneura</taxon>
        <taxon>Panpulmonata</taxon>
        <taxon>Hygrophila</taxon>
        <taxon>Lymnaeoidea</taxon>
        <taxon>Planorbidae</taxon>
        <taxon>Biomphalaria</taxon>
    </lineage>
</organism>
<dbReference type="SMART" id="SM00208">
    <property type="entry name" value="TNFR"/>
    <property type="match status" value="2"/>
</dbReference>
<sequence>MKTSLPIASLLSSVLLSALGCTLKDSPFGCLSGPCQAGEYFNITTKYCQPCPEGTYQAADRHNCTYCRSCSKANVLNNEVVQFNCTRTTDAKIGCRKKYWRTVENQNPLHNEYSCWQCTKCKGGEKLVKRCTESENTECAPLETKPTTLTTPKQSDERPIANSSARYMCYILLFISAIVCLAYFLRARI</sequence>
<evidence type="ECO:0000313" key="6">
    <source>
        <dbReference type="RefSeq" id="XP_013060620.2"/>
    </source>
</evidence>
<feature type="repeat" description="TNFR-Cys" evidence="1">
    <location>
        <begin position="94"/>
        <end position="139"/>
    </location>
</feature>
<reference evidence="6 7" key="1">
    <citation type="submission" date="2025-04" db="UniProtKB">
        <authorList>
            <consortium name="RefSeq"/>
        </authorList>
    </citation>
    <scope>IDENTIFICATION</scope>
</reference>
<dbReference type="RefSeq" id="XP_055869405.1">
    <property type="nucleotide sequence ID" value="XM_056013430.1"/>
</dbReference>
<feature type="signal peptide" evidence="3">
    <location>
        <begin position="1"/>
        <end position="20"/>
    </location>
</feature>
<dbReference type="RefSeq" id="XP_055869406.1">
    <property type="nucleotide sequence ID" value="XM_056013431.1"/>
</dbReference>
<dbReference type="Proteomes" id="UP001165740">
    <property type="component" value="Chromosome 16"/>
</dbReference>
<dbReference type="Gene3D" id="2.10.50.10">
    <property type="entry name" value="Tumor Necrosis Factor Receptor, subunit A, domain 2"/>
    <property type="match status" value="1"/>
</dbReference>
<evidence type="ECO:0000256" key="2">
    <source>
        <dbReference type="SAM" id="Phobius"/>
    </source>
</evidence>